<evidence type="ECO:0000313" key="1">
    <source>
        <dbReference type="EMBL" id="ALP92512.1"/>
    </source>
</evidence>
<keyword evidence="2" id="KW-1185">Reference proteome</keyword>
<dbReference type="Proteomes" id="UP000064844">
    <property type="component" value="Chromosome"/>
</dbReference>
<name>A0A0S2W0G9_9FIRM</name>
<evidence type="ECO:0000313" key="2">
    <source>
        <dbReference type="Proteomes" id="UP000064844"/>
    </source>
</evidence>
<sequence length="86" mass="9888">MMAAAKVRQSQLLALLRKCTQLNADIRPHIEKGYFTVTVPPPWDGPASRKARILQNQIKEWSKQYPDVICYCFDSFGTLIYVLQDT</sequence>
<gene>
    <name evidence="1" type="ORF">IB211_00116c</name>
</gene>
<dbReference type="KEGG" id="ibu:IB211_00116c"/>
<organism evidence="1 2">
    <name type="scientific">Intestinimonas butyriciproducens</name>
    <dbReference type="NCBI Taxonomy" id="1297617"/>
    <lineage>
        <taxon>Bacteria</taxon>
        <taxon>Bacillati</taxon>
        <taxon>Bacillota</taxon>
        <taxon>Clostridia</taxon>
        <taxon>Eubacteriales</taxon>
        <taxon>Intestinimonas</taxon>
    </lineage>
</organism>
<protein>
    <submittedName>
        <fullName evidence="1">Uncharacterized protein</fullName>
    </submittedName>
</protein>
<dbReference type="EMBL" id="CP011307">
    <property type="protein sequence ID" value="ALP92512.1"/>
    <property type="molecule type" value="Genomic_DNA"/>
</dbReference>
<dbReference type="AlphaFoldDB" id="A0A0S2W0G9"/>
<reference evidence="2" key="2">
    <citation type="submission" date="2015-04" db="EMBL/GenBank/DDBJ databases">
        <title>A butyrogenic pathway from the amino acid lysine in a human gut commensal.</title>
        <authorList>
            <person name="de Vos W.M."/>
            <person name="Bui N.T.P."/>
            <person name="Plugge C.M."/>
            <person name="Ritari J."/>
        </authorList>
    </citation>
    <scope>NUCLEOTIDE SEQUENCE [LARGE SCALE GENOMIC DNA]</scope>
    <source>
        <strain evidence="2">AF211</strain>
    </source>
</reference>
<dbReference type="STRING" id="1297617.IB211_00116c"/>
<dbReference type="RefSeq" id="WP_195614661.1">
    <property type="nucleotide sequence ID" value="NZ_CP011307.1"/>
</dbReference>
<accession>A0A0S2W0G9</accession>
<reference evidence="1 2" key="1">
    <citation type="journal article" date="2015" name="Nat. Commun.">
        <title>Production of butyrate from lysine and the Amadori product fructoselysine by a human gut commensal.</title>
        <authorList>
            <person name="Bui T.P."/>
            <person name="Ritari J."/>
            <person name="Boeren S."/>
            <person name="de Waard P."/>
            <person name="Plugge C.M."/>
            <person name="de Vos W.M."/>
        </authorList>
    </citation>
    <scope>NUCLEOTIDE SEQUENCE [LARGE SCALE GENOMIC DNA]</scope>
    <source>
        <strain evidence="1 2">AF211</strain>
    </source>
</reference>
<proteinExistence type="predicted"/>